<dbReference type="Gene3D" id="1.10.1200.10">
    <property type="entry name" value="ACP-like"/>
    <property type="match status" value="1"/>
</dbReference>
<sequence length="91" mass="10108">MQLHAILRNCALVHAPLGRTTTLREAGIDRLDLPMIALDIEDRFDVHFGPVDDSLVTVGDLVDRLNVCLAAKATPRVRQARRRSSWMSTSA</sequence>
<comment type="caution">
    <text evidence="1">The sequence shown here is derived from an EMBL/GenBank/DDBJ whole genome shotgun (WGS) entry which is preliminary data.</text>
</comment>
<proteinExistence type="predicted"/>
<dbReference type="InterPro" id="IPR036736">
    <property type="entry name" value="ACP-like_sf"/>
</dbReference>
<name>A0A6I3KD44_9HYPH</name>
<organism evidence="1 2">
    <name type="scientific">Hyphomicrobium album</name>
    <dbReference type="NCBI Taxonomy" id="2665159"/>
    <lineage>
        <taxon>Bacteria</taxon>
        <taxon>Pseudomonadati</taxon>
        <taxon>Pseudomonadota</taxon>
        <taxon>Alphaproteobacteria</taxon>
        <taxon>Hyphomicrobiales</taxon>
        <taxon>Hyphomicrobiaceae</taxon>
        <taxon>Hyphomicrobium</taxon>
    </lineage>
</organism>
<reference evidence="1 2" key="1">
    <citation type="submission" date="2019-11" db="EMBL/GenBank/DDBJ databases">
        <title>Identification of a novel strain.</title>
        <authorList>
            <person name="Xu Q."/>
            <person name="Wang G."/>
        </authorList>
    </citation>
    <scope>NUCLEOTIDE SEQUENCE [LARGE SCALE GENOMIC DNA]</scope>
    <source>
        <strain evidence="2">xq</strain>
    </source>
</reference>
<dbReference type="SUPFAM" id="SSF47336">
    <property type="entry name" value="ACP-like"/>
    <property type="match status" value="1"/>
</dbReference>
<accession>A0A6I3KD44</accession>
<dbReference type="AlphaFoldDB" id="A0A6I3KD44"/>
<gene>
    <name evidence="1" type="ORF">GIW81_03325</name>
</gene>
<dbReference type="EMBL" id="WMBQ01000001">
    <property type="protein sequence ID" value="MTD93365.1"/>
    <property type="molecule type" value="Genomic_DNA"/>
</dbReference>
<evidence type="ECO:0000313" key="2">
    <source>
        <dbReference type="Proteomes" id="UP000440694"/>
    </source>
</evidence>
<evidence type="ECO:0008006" key="3">
    <source>
        <dbReference type="Google" id="ProtNLM"/>
    </source>
</evidence>
<dbReference type="Proteomes" id="UP000440694">
    <property type="component" value="Unassembled WGS sequence"/>
</dbReference>
<keyword evidence="2" id="KW-1185">Reference proteome</keyword>
<evidence type="ECO:0000313" key="1">
    <source>
        <dbReference type="EMBL" id="MTD93365.1"/>
    </source>
</evidence>
<protein>
    <recommendedName>
        <fullName evidence="3">Acyl carrier protein</fullName>
    </recommendedName>
</protein>